<evidence type="ECO:0000313" key="2">
    <source>
        <dbReference type="EMBL" id="OWF66370.1"/>
    </source>
</evidence>
<protein>
    <recommendedName>
        <fullName evidence="1">Cobalamin biosynthesis protein CobT VWA domain-containing protein</fullName>
    </recommendedName>
</protein>
<dbReference type="AlphaFoldDB" id="A0A210RZP2"/>
<accession>A0A210RZP2</accession>
<feature type="domain" description="Cobalamin biosynthesis protein CobT VWA" evidence="1">
    <location>
        <begin position="376"/>
        <end position="562"/>
    </location>
</feature>
<keyword evidence="3" id="KW-1185">Reference proteome</keyword>
<dbReference type="RefSeq" id="WP_087909166.1">
    <property type="nucleotide sequence ID" value="NZ_NAIA01000002.1"/>
</dbReference>
<dbReference type="InterPro" id="IPR025861">
    <property type="entry name" value="CobT_VWA_dom"/>
</dbReference>
<dbReference type="Proteomes" id="UP000196880">
    <property type="component" value="Unassembled WGS sequence"/>
</dbReference>
<proteinExistence type="predicted"/>
<dbReference type="PANTHER" id="PTHR41248:SF1">
    <property type="entry name" value="NORD PROTEIN"/>
    <property type="match status" value="1"/>
</dbReference>
<dbReference type="SUPFAM" id="SSF53300">
    <property type="entry name" value="vWA-like"/>
    <property type="match status" value="1"/>
</dbReference>
<dbReference type="Pfam" id="PF06213">
    <property type="entry name" value="CobT"/>
    <property type="match status" value="1"/>
</dbReference>
<gene>
    <name evidence="2" type="ORF">B6A14_04035</name>
</gene>
<dbReference type="InterPro" id="IPR036465">
    <property type="entry name" value="vWFA_dom_sf"/>
</dbReference>
<dbReference type="InterPro" id="IPR006538">
    <property type="entry name" value="CobT"/>
</dbReference>
<dbReference type="GO" id="GO:0009236">
    <property type="term" value="P:cobalamin biosynthetic process"/>
    <property type="evidence" value="ECO:0007669"/>
    <property type="project" value="InterPro"/>
</dbReference>
<dbReference type="PANTHER" id="PTHR41248">
    <property type="entry name" value="NORD PROTEIN"/>
    <property type="match status" value="1"/>
</dbReference>
<organism evidence="2 3">
    <name type="scientific">Polynucleobacter hirudinilacicola</name>
    <dbReference type="NCBI Taxonomy" id="1743166"/>
    <lineage>
        <taxon>Bacteria</taxon>
        <taxon>Pseudomonadati</taxon>
        <taxon>Pseudomonadota</taxon>
        <taxon>Betaproteobacteria</taxon>
        <taxon>Burkholderiales</taxon>
        <taxon>Burkholderiaceae</taxon>
        <taxon>Polynucleobacter</taxon>
    </lineage>
</organism>
<name>A0A210RZP2_9BURK</name>
<evidence type="ECO:0000313" key="3">
    <source>
        <dbReference type="Proteomes" id="UP000196880"/>
    </source>
</evidence>
<dbReference type="PIRSF" id="PIRSF031715">
    <property type="entry name" value="Cob_chel_CobT"/>
    <property type="match status" value="1"/>
</dbReference>
<dbReference type="Gene3D" id="3.40.50.410">
    <property type="entry name" value="von Willebrand factor, type A domain"/>
    <property type="match status" value="1"/>
</dbReference>
<dbReference type="Pfam" id="PF11775">
    <property type="entry name" value="CobT_C"/>
    <property type="match status" value="1"/>
</dbReference>
<dbReference type="EMBL" id="NAIA01000002">
    <property type="protein sequence ID" value="OWF66370.1"/>
    <property type="molecule type" value="Genomic_DNA"/>
</dbReference>
<dbReference type="OrthoDB" id="6395027at2"/>
<sequence length="591" mass="67569">MKSAINQTSAIKLILQTQTHQDFEQQQQYGAMIRSLSREKSAQIRDWQLFHNAVPLESIAPHLNLENLKASWAYPRGILDGIGLRLRNSDASLHAALAPEGMIESLIFEVLEQIRVESNCPEELKGCRQNTQTQFIAWMQQFIASGGVEGSIGLLLATIFSTVWMKLNSQPMPQLMQDIVEATRAGIAENMGPLLVKLKANRNDQEAYARVTYEIIKLVSGLIADEYRNNPSIRTKRKNQSATHLKIEWVPPHAGKIATDFKSPANHLSEQRYLLKKSLEKYHTYNSSYDTEDEAKKKIRSAQLAIYQDELNQEIAKQNIPWAKLIRIYQQIFSSQLPRRWQTTEAEGLLDRRYLTRAVTSPLQSPLYKQLATSSKINARTTLLIDCSGSMKEQRVKIASCVDSLVRILEQAGIKTEVLGYSTSTWQGGRPFKEWRKNGQPPNPGRLNERAHWIFKDFDTSWRRSRAGIAALLRPEIYAESIDGEALIWATERLQNSSDNRYTHKMLILFSDGCPMDRATIEANGEEFLKNHLLQAIAWCEQQPNLQLWGCGIGEELRPYFPNRLSWDHEIHNLSENLMNWAKELKNVKAK</sequence>
<reference evidence="2 3" key="1">
    <citation type="submission" date="2017-03" db="EMBL/GenBank/DDBJ databases">
        <title>New species Polynucleobacter sp. MWH-EgelM1-30-B4.</title>
        <authorList>
            <person name="Hahn M.W."/>
        </authorList>
    </citation>
    <scope>NUCLEOTIDE SEQUENCE [LARGE SCALE GENOMIC DNA]</scope>
    <source>
        <strain evidence="2 3">MWH-EgelM1-30-B4</strain>
    </source>
</reference>
<comment type="caution">
    <text evidence="2">The sequence shown here is derived from an EMBL/GenBank/DDBJ whole genome shotgun (WGS) entry which is preliminary data.</text>
</comment>
<evidence type="ECO:0000259" key="1">
    <source>
        <dbReference type="Pfam" id="PF11775"/>
    </source>
</evidence>
<dbReference type="InterPro" id="IPR051928">
    <property type="entry name" value="NorD/CobT"/>
</dbReference>